<proteinExistence type="predicted"/>
<gene>
    <name evidence="2" type="ORF">QR680_007227</name>
</gene>
<dbReference type="EMBL" id="JAUCMV010000003">
    <property type="protein sequence ID" value="KAK0414246.1"/>
    <property type="molecule type" value="Genomic_DNA"/>
</dbReference>
<name>A0AA39HY45_9BILA</name>
<reference evidence="2" key="1">
    <citation type="submission" date="2023-06" db="EMBL/GenBank/DDBJ databases">
        <title>Genomic analysis of the entomopathogenic nematode Steinernema hermaphroditum.</title>
        <authorList>
            <person name="Schwarz E.M."/>
            <person name="Heppert J.K."/>
            <person name="Baniya A."/>
            <person name="Schwartz H.T."/>
            <person name="Tan C.-H."/>
            <person name="Antoshechkin I."/>
            <person name="Sternberg P.W."/>
            <person name="Goodrich-Blair H."/>
            <person name="Dillman A.R."/>
        </authorList>
    </citation>
    <scope>NUCLEOTIDE SEQUENCE</scope>
    <source>
        <strain evidence="2">PS9179</strain>
        <tissue evidence="2">Whole animal</tissue>
    </source>
</reference>
<protein>
    <submittedName>
        <fullName evidence="2">Uncharacterized protein</fullName>
    </submittedName>
</protein>
<feature type="signal peptide" evidence="1">
    <location>
        <begin position="1"/>
        <end position="23"/>
    </location>
</feature>
<comment type="caution">
    <text evidence="2">The sequence shown here is derived from an EMBL/GenBank/DDBJ whole genome shotgun (WGS) entry which is preliminary data.</text>
</comment>
<keyword evidence="1" id="KW-0732">Signal</keyword>
<accession>A0AA39HY45</accession>
<organism evidence="2 3">
    <name type="scientific">Steinernema hermaphroditum</name>
    <dbReference type="NCBI Taxonomy" id="289476"/>
    <lineage>
        <taxon>Eukaryota</taxon>
        <taxon>Metazoa</taxon>
        <taxon>Ecdysozoa</taxon>
        <taxon>Nematoda</taxon>
        <taxon>Chromadorea</taxon>
        <taxon>Rhabditida</taxon>
        <taxon>Tylenchina</taxon>
        <taxon>Panagrolaimomorpha</taxon>
        <taxon>Strongyloidoidea</taxon>
        <taxon>Steinernematidae</taxon>
        <taxon>Steinernema</taxon>
    </lineage>
</organism>
<sequence length="72" mass="8303">MESSTPAPIVLLLVSLFFVLTHGMESMEQRGRLDSFSVPRTKRYYDYSPVDVASGAEIERLFEKFIAQLRFQ</sequence>
<evidence type="ECO:0000313" key="2">
    <source>
        <dbReference type="EMBL" id="KAK0414246.1"/>
    </source>
</evidence>
<evidence type="ECO:0000256" key="1">
    <source>
        <dbReference type="SAM" id="SignalP"/>
    </source>
</evidence>
<feature type="chain" id="PRO_5041313533" evidence="1">
    <location>
        <begin position="24"/>
        <end position="72"/>
    </location>
</feature>
<dbReference type="AlphaFoldDB" id="A0AA39HY45"/>
<dbReference type="Proteomes" id="UP001175271">
    <property type="component" value="Unassembled WGS sequence"/>
</dbReference>
<keyword evidence="3" id="KW-1185">Reference proteome</keyword>
<evidence type="ECO:0000313" key="3">
    <source>
        <dbReference type="Proteomes" id="UP001175271"/>
    </source>
</evidence>